<keyword evidence="2" id="KW-1185">Reference proteome</keyword>
<sequence>MCKEGGQVNLRRVISDLSCLDRQNFLLAQGFAHNIKAARQRSVAKRAVLLVGKGRANGSDQVLFRISQRGLGFASAAAIAPMRSLERCIGTLRLDGIEADCTTFGSLGPDAVPNGLFCVFRHKLLELGLCSLMILVSQAGLQVGCCKLRPKVGRGQIYDLDRLEPRARRFNPNRRGGSPACTQRQNFFSAS</sequence>
<accession>A0A0R3KBW8</accession>
<name>A0A0R3KBW8_9BRAD</name>
<dbReference type="EMBL" id="LLXZ01000230">
    <property type="protein sequence ID" value="KRQ92992.1"/>
    <property type="molecule type" value="Genomic_DNA"/>
</dbReference>
<organism evidence="1 2">
    <name type="scientific">Bradyrhizobium jicamae</name>
    <dbReference type="NCBI Taxonomy" id="280332"/>
    <lineage>
        <taxon>Bacteria</taxon>
        <taxon>Pseudomonadati</taxon>
        <taxon>Pseudomonadota</taxon>
        <taxon>Alphaproteobacteria</taxon>
        <taxon>Hyphomicrobiales</taxon>
        <taxon>Nitrobacteraceae</taxon>
        <taxon>Bradyrhizobium</taxon>
    </lineage>
</organism>
<proteinExistence type="predicted"/>
<evidence type="ECO:0000313" key="1">
    <source>
        <dbReference type="EMBL" id="KRQ92992.1"/>
    </source>
</evidence>
<protein>
    <submittedName>
        <fullName evidence="1">Uncharacterized protein</fullName>
    </submittedName>
</protein>
<evidence type="ECO:0000313" key="2">
    <source>
        <dbReference type="Proteomes" id="UP000050863"/>
    </source>
</evidence>
<dbReference type="Proteomes" id="UP000050863">
    <property type="component" value="Unassembled WGS sequence"/>
</dbReference>
<comment type="caution">
    <text evidence="1">The sequence shown here is derived from an EMBL/GenBank/DDBJ whole genome shotgun (WGS) entry which is preliminary data.</text>
</comment>
<reference evidence="1 2" key="1">
    <citation type="submission" date="2014-03" db="EMBL/GenBank/DDBJ databases">
        <title>Bradyrhizobium valentinum sp. nov., isolated from effective nodules of Lupinus mariae-josephae, a lupine endemic of basic-lime soils in Eastern Spain.</title>
        <authorList>
            <person name="Duran D."/>
            <person name="Rey L."/>
            <person name="Navarro A."/>
            <person name="Busquets A."/>
            <person name="Imperial J."/>
            <person name="Ruiz-Argueso T."/>
        </authorList>
    </citation>
    <scope>NUCLEOTIDE SEQUENCE [LARGE SCALE GENOMIC DNA]</scope>
    <source>
        <strain evidence="1 2">PAC68</strain>
    </source>
</reference>
<gene>
    <name evidence="1" type="ORF">CQ12_38425</name>
</gene>
<dbReference type="AlphaFoldDB" id="A0A0R3KBW8"/>